<organism evidence="2 3">
    <name type="scientific">Eumeta variegata</name>
    <name type="common">Bagworm moth</name>
    <name type="synonym">Eumeta japonica</name>
    <dbReference type="NCBI Taxonomy" id="151549"/>
    <lineage>
        <taxon>Eukaryota</taxon>
        <taxon>Metazoa</taxon>
        <taxon>Ecdysozoa</taxon>
        <taxon>Arthropoda</taxon>
        <taxon>Hexapoda</taxon>
        <taxon>Insecta</taxon>
        <taxon>Pterygota</taxon>
        <taxon>Neoptera</taxon>
        <taxon>Endopterygota</taxon>
        <taxon>Lepidoptera</taxon>
        <taxon>Glossata</taxon>
        <taxon>Ditrysia</taxon>
        <taxon>Tineoidea</taxon>
        <taxon>Psychidae</taxon>
        <taxon>Oiketicinae</taxon>
        <taxon>Eumeta</taxon>
    </lineage>
</organism>
<keyword evidence="3" id="KW-1185">Reference proteome</keyword>
<reference evidence="2 3" key="1">
    <citation type="journal article" date="2019" name="Commun. Biol.">
        <title>The bagworm genome reveals a unique fibroin gene that provides high tensile strength.</title>
        <authorList>
            <person name="Kono N."/>
            <person name="Nakamura H."/>
            <person name="Ohtoshi R."/>
            <person name="Tomita M."/>
            <person name="Numata K."/>
            <person name="Arakawa K."/>
        </authorList>
    </citation>
    <scope>NUCLEOTIDE SEQUENCE [LARGE SCALE GENOMIC DNA]</scope>
</reference>
<dbReference type="AlphaFoldDB" id="A0A4C1TCV6"/>
<protein>
    <submittedName>
        <fullName evidence="2">Uncharacterized protein</fullName>
    </submittedName>
</protein>
<dbReference type="EMBL" id="BGZK01000045">
    <property type="protein sequence ID" value="GBP11141.1"/>
    <property type="molecule type" value="Genomic_DNA"/>
</dbReference>
<evidence type="ECO:0000256" key="1">
    <source>
        <dbReference type="SAM" id="MobiDB-lite"/>
    </source>
</evidence>
<proteinExistence type="predicted"/>
<evidence type="ECO:0000313" key="3">
    <source>
        <dbReference type="Proteomes" id="UP000299102"/>
    </source>
</evidence>
<sequence length="88" mass="9711">MPGSSGKSDKRSPRGRSCEEQLVENIYNKSDSESAVKRIAFEPGGIGFDPEHEGIDKPGFDLSQTIVKAARVAEHIKSPESDRRRSPR</sequence>
<name>A0A4C1TCV6_EUMVA</name>
<dbReference type="Proteomes" id="UP000299102">
    <property type="component" value="Unassembled WGS sequence"/>
</dbReference>
<accession>A0A4C1TCV6</accession>
<gene>
    <name evidence="2" type="ORF">EVAR_5979_1</name>
</gene>
<comment type="caution">
    <text evidence="2">The sequence shown here is derived from an EMBL/GenBank/DDBJ whole genome shotgun (WGS) entry which is preliminary data.</text>
</comment>
<feature type="compositionally biased region" description="Basic and acidic residues" evidence="1">
    <location>
        <begin position="7"/>
        <end position="19"/>
    </location>
</feature>
<evidence type="ECO:0000313" key="2">
    <source>
        <dbReference type="EMBL" id="GBP11141.1"/>
    </source>
</evidence>
<feature type="region of interest" description="Disordered" evidence="1">
    <location>
        <begin position="1"/>
        <end position="21"/>
    </location>
</feature>